<protein>
    <submittedName>
        <fullName evidence="1">Uncharacterized protein</fullName>
    </submittedName>
</protein>
<dbReference type="EMBL" id="KQ241923">
    <property type="protein sequence ID" value="KNC82485.1"/>
    <property type="molecule type" value="Genomic_DNA"/>
</dbReference>
<keyword evidence="2" id="KW-1185">Reference proteome</keyword>
<reference evidence="1 2" key="1">
    <citation type="submission" date="2011-02" db="EMBL/GenBank/DDBJ databases">
        <title>The Genome Sequence of Sphaeroforma arctica JP610.</title>
        <authorList>
            <consortium name="The Broad Institute Genome Sequencing Platform"/>
            <person name="Russ C."/>
            <person name="Cuomo C."/>
            <person name="Young S.K."/>
            <person name="Zeng Q."/>
            <person name="Gargeya S."/>
            <person name="Alvarado L."/>
            <person name="Berlin A."/>
            <person name="Chapman S.B."/>
            <person name="Chen Z."/>
            <person name="Freedman E."/>
            <person name="Gellesch M."/>
            <person name="Goldberg J."/>
            <person name="Griggs A."/>
            <person name="Gujja S."/>
            <person name="Heilman E."/>
            <person name="Heiman D."/>
            <person name="Howarth C."/>
            <person name="Mehta T."/>
            <person name="Neiman D."/>
            <person name="Pearson M."/>
            <person name="Roberts A."/>
            <person name="Saif S."/>
            <person name="Shea T."/>
            <person name="Shenoy N."/>
            <person name="Sisk P."/>
            <person name="Stolte C."/>
            <person name="Sykes S."/>
            <person name="White J."/>
            <person name="Yandava C."/>
            <person name="Burger G."/>
            <person name="Gray M.W."/>
            <person name="Holland P.W.H."/>
            <person name="King N."/>
            <person name="Lang F.B.F."/>
            <person name="Roger A.J."/>
            <person name="Ruiz-Trillo I."/>
            <person name="Haas B."/>
            <person name="Nusbaum C."/>
            <person name="Birren B."/>
        </authorList>
    </citation>
    <scope>NUCLEOTIDE SEQUENCE [LARGE SCALE GENOMIC DNA]</scope>
    <source>
        <strain evidence="1 2">JP610</strain>
    </source>
</reference>
<name>A0A0L0G088_9EUKA</name>
<dbReference type="RefSeq" id="XP_014156387.1">
    <property type="nucleotide sequence ID" value="XM_014300912.1"/>
</dbReference>
<gene>
    <name evidence="1" type="ORF">SARC_05237</name>
</gene>
<accession>A0A0L0G088</accession>
<organism evidence="1 2">
    <name type="scientific">Sphaeroforma arctica JP610</name>
    <dbReference type="NCBI Taxonomy" id="667725"/>
    <lineage>
        <taxon>Eukaryota</taxon>
        <taxon>Ichthyosporea</taxon>
        <taxon>Ichthyophonida</taxon>
        <taxon>Sphaeroforma</taxon>
    </lineage>
</organism>
<evidence type="ECO:0000313" key="2">
    <source>
        <dbReference type="Proteomes" id="UP000054560"/>
    </source>
</evidence>
<dbReference type="GeneID" id="25905741"/>
<dbReference type="AlphaFoldDB" id="A0A0L0G088"/>
<sequence length="220" mass="26092">MAISRYMPKCYFLNHSSEQIIIPLPSLSAFERTSIVNYEDDPSTTVRRKECQQRRIFRIGAVHDCRRPRCYRDLYWAYNRVGVWQRQYTIAAVNQNALKAYQLRQSLYLLWNVYTRGYLHFTRLFAIVTIFQYRMRYSDCYTICSAALFVLHDYECVTYGFYPQAPPAYHLNRCCNVSLIESPYLTQFDSIIVLTYSRGVIAFLVSARLKCIWSIACQHR</sequence>
<evidence type="ECO:0000313" key="1">
    <source>
        <dbReference type="EMBL" id="KNC82485.1"/>
    </source>
</evidence>
<proteinExistence type="predicted"/>
<dbReference type="Proteomes" id="UP000054560">
    <property type="component" value="Unassembled WGS sequence"/>
</dbReference>